<dbReference type="Proteomes" id="UP000001357">
    <property type="component" value="Unassembled WGS sequence"/>
</dbReference>
<dbReference type="KEGG" id="mbr:MONBRDRAFT_35595"/>
<keyword evidence="2" id="KW-1185">Reference proteome</keyword>
<dbReference type="EMBL" id="CH991543">
    <property type="protein sequence ID" value="EDQ92993.1"/>
    <property type="molecule type" value="Genomic_DNA"/>
</dbReference>
<dbReference type="FunFam" id="3.10.280.10:FF:000032">
    <property type="entry name" value="Uncharacterized protein"/>
    <property type="match status" value="1"/>
</dbReference>
<dbReference type="Gene3D" id="3.10.280.10">
    <property type="entry name" value="Mitochondrial glycoprotein"/>
    <property type="match status" value="1"/>
</dbReference>
<dbReference type="FunCoup" id="A9UQ65">
    <property type="interactions" value="1194"/>
</dbReference>
<dbReference type="GO" id="GO:0005759">
    <property type="term" value="C:mitochondrial matrix"/>
    <property type="evidence" value="ECO:0007669"/>
    <property type="project" value="InterPro"/>
</dbReference>
<dbReference type="SUPFAM" id="SSF54529">
    <property type="entry name" value="Mitochondrial glycoprotein MAM33-like"/>
    <property type="match status" value="1"/>
</dbReference>
<dbReference type="STRING" id="81824.A9UQ65"/>
<gene>
    <name evidence="1" type="ORF">MONBRDRAFT_35595</name>
</gene>
<sequence length="222" mass="24670">MLGRLVPVLRQATRGVMAVRQAPLAARTLSQARPSFDRLRLLDMIEQEIQDEQTNGVAAEIPAVYGDFQISHVAGTPQVKLTANKDGDKVTVLLNINECPMEEASEGDEDSESVPAPHFSVEIENGKSLTMVMDCSIESSGDLVITRAGFHNKGVSAADRYDKVYMNEVDFLSDELYTSMIEYLDEKGIDGDMYSFIEGLVADKEYSEYLKWLNDAKSFLSR</sequence>
<dbReference type="InParanoid" id="A9UQ65"/>
<dbReference type="eggNOG" id="KOG4024">
    <property type="taxonomic scope" value="Eukaryota"/>
</dbReference>
<dbReference type="GO" id="GO:0042256">
    <property type="term" value="P:cytosolic ribosome assembly"/>
    <property type="evidence" value="ECO:0000318"/>
    <property type="project" value="GO_Central"/>
</dbReference>
<dbReference type="InterPro" id="IPR003428">
    <property type="entry name" value="MAM33"/>
</dbReference>
<protein>
    <recommendedName>
        <fullName evidence="3">Mitochondrial glycoprotein</fullName>
    </recommendedName>
</protein>
<name>A9UQ65_MONBE</name>
<dbReference type="OMA" id="LNINECP"/>
<evidence type="ECO:0000313" key="1">
    <source>
        <dbReference type="EMBL" id="EDQ92993.1"/>
    </source>
</evidence>
<organism evidence="1 2">
    <name type="scientific">Monosiga brevicollis</name>
    <name type="common">Choanoflagellate</name>
    <dbReference type="NCBI Taxonomy" id="81824"/>
    <lineage>
        <taxon>Eukaryota</taxon>
        <taxon>Choanoflagellata</taxon>
        <taxon>Craspedida</taxon>
        <taxon>Salpingoecidae</taxon>
        <taxon>Monosiga</taxon>
    </lineage>
</organism>
<proteinExistence type="predicted"/>
<dbReference type="AlphaFoldDB" id="A9UQ65"/>
<dbReference type="PANTHER" id="PTHR10826">
    <property type="entry name" value="COMPLEMENT COMPONENT 1"/>
    <property type="match status" value="1"/>
</dbReference>
<dbReference type="GeneID" id="5887355"/>
<dbReference type="Pfam" id="PF02330">
    <property type="entry name" value="MAM33"/>
    <property type="match status" value="1"/>
</dbReference>
<dbReference type="PANTHER" id="PTHR10826:SF1">
    <property type="entry name" value="COMPLEMENT COMPONENT 1 Q SUBCOMPONENT-BINDING PROTEIN, MITOCHONDRIAL"/>
    <property type="match status" value="1"/>
</dbReference>
<dbReference type="InterPro" id="IPR036561">
    <property type="entry name" value="MAM33_sf"/>
</dbReference>
<reference evidence="1 2" key="1">
    <citation type="journal article" date="2008" name="Nature">
        <title>The genome of the choanoflagellate Monosiga brevicollis and the origin of metazoans.</title>
        <authorList>
            <consortium name="JGI Sequencing"/>
            <person name="King N."/>
            <person name="Westbrook M.J."/>
            <person name="Young S.L."/>
            <person name="Kuo A."/>
            <person name="Abedin M."/>
            <person name="Chapman J."/>
            <person name="Fairclough S."/>
            <person name="Hellsten U."/>
            <person name="Isogai Y."/>
            <person name="Letunic I."/>
            <person name="Marr M."/>
            <person name="Pincus D."/>
            <person name="Putnam N."/>
            <person name="Rokas A."/>
            <person name="Wright K.J."/>
            <person name="Zuzow R."/>
            <person name="Dirks W."/>
            <person name="Good M."/>
            <person name="Goodstein D."/>
            <person name="Lemons D."/>
            <person name="Li W."/>
            <person name="Lyons J.B."/>
            <person name="Morris A."/>
            <person name="Nichols S."/>
            <person name="Richter D.J."/>
            <person name="Salamov A."/>
            <person name="Bork P."/>
            <person name="Lim W.A."/>
            <person name="Manning G."/>
            <person name="Miller W.T."/>
            <person name="McGinnis W."/>
            <person name="Shapiro H."/>
            <person name="Tjian R."/>
            <person name="Grigoriev I.V."/>
            <person name="Rokhsar D."/>
        </authorList>
    </citation>
    <scope>NUCLEOTIDE SEQUENCE [LARGE SCALE GENOMIC DNA]</scope>
    <source>
        <strain evidence="2">MX1 / ATCC 50154</strain>
    </source>
</reference>
<accession>A9UQ65</accession>
<evidence type="ECO:0000313" key="2">
    <source>
        <dbReference type="Proteomes" id="UP000001357"/>
    </source>
</evidence>
<evidence type="ECO:0008006" key="3">
    <source>
        <dbReference type="Google" id="ProtNLM"/>
    </source>
</evidence>
<dbReference type="RefSeq" id="XP_001742755.1">
    <property type="nucleotide sequence ID" value="XM_001742703.1"/>
</dbReference>